<evidence type="ECO:0000256" key="7">
    <source>
        <dbReference type="ARBA" id="ARBA00023242"/>
    </source>
</evidence>
<feature type="compositionally biased region" description="Acidic residues" evidence="9">
    <location>
        <begin position="359"/>
        <end position="376"/>
    </location>
</feature>
<evidence type="ECO:0000313" key="12">
    <source>
        <dbReference type="Proteomes" id="UP000756132"/>
    </source>
</evidence>
<evidence type="ECO:0000256" key="2">
    <source>
        <dbReference type="ARBA" id="ARBA00010386"/>
    </source>
</evidence>
<dbReference type="PANTHER" id="PTHR12707:SF0">
    <property type="entry name" value="PININ"/>
    <property type="match status" value="1"/>
</dbReference>
<reference evidence="11" key="2">
    <citation type="journal article" date="2022" name="Microb. Genom.">
        <title>A chromosome-scale genome assembly of the tomato pathogen Cladosporium fulvum reveals a compartmentalized genome architecture and the presence of a dispensable chromosome.</title>
        <authorList>
            <person name="Zaccaron A.Z."/>
            <person name="Chen L.H."/>
            <person name="Samaras A."/>
            <person name="Stergiopoulos I."/>
        </authorList>
    </citation>
    <scope>NUCLEOTIDE SEQUENCE</scope>
    <source>
        <strain evidence="11">Race5_Kim</strain>
    </source>
</reference>
<evidence type="ECO:0000256" key="1">
    <source>
        <dbReference type="ARBA" id="ARBA00004123"/>
    </source>
</evidence>
<feature type="region of interest" description="Disordered" evidence="9">
    <location>
        <begin position="236"/>
        <end position="376"/>
    </location>
</feature>
<dbReference type="PANTHER" id="PTHR12707">
    <property type="entry name" value="PINN"/>
    <property type="match status" value="1"/>
</dbReference>
<comment type="similarity">
    <text evidence="2">Belongs to the pinin family.</text>
</comment>
<feature type="region of interest" description="Disordered" evidence="9">
    <location>
        <begin position="41"/>
        <end position="122"/>
    </location>
</feature>
<keyword evidence="4" id="KW-0805">Transcription regulation</keyword>
<dbReference type="Pfam" id="PF04696">
    <property type="entry name" value="Pinin_SDK_memA"/>
    <property type="match status" value="1"/>
</dbReference>
<protein>
    <recommendedName>
        <fullName evidence="10">Pinin/SDK/MemA protein domain-containing protein</fullName>
    </recommendedName>
</protein>
<keyword evidence="5" id="KW-0804">Transcription</keyword>
<dbReference type="GO" id="GO:0008380">
    <property type="term" value="P:RNA splicing"/>
    <property type="evidence" value="ECO:0007669"/>
    <property type="project" value="UniProtKB-KW"/>
</dbReference>
<evidence type="ECO:0000259" key="10">
    <source>
        <dbReference type="Pfam" id="PF04696"/>
    </source>
</evidence>
<dbReference type="OrthoDB" id="330772at2759"/>
<comment type="subcellular location">
    <subcellularLocation>
        <location evidence="1">Nucleus</location>
    </subcellularLocation>
</comment>
<reference evidence="11" key="1">
    <citation type="submission" date="2021-12" db="EMBL/GenBank/DDBJ databases">
        <authorList>
            <person name="Zaccaron A."/>
            <person name="Stergiopoulos I."/>
        </authorList>
    </citation>
    <scope>NUCLEOTIDE SEQUENCE</scope>
    <source>
        <strain evidence="11">Race5_Kim</strain>
    </source>
</reference>
<gene>
    <name evidence="11" type="ORF">CLAFUR5_05999</name>
</gene>
<feature type="compositionally biased region" description="Basic and acidic residues" evidence="9">
    <location>
        <begin position="102"/>
        <end position="118"/>
    </location>
</feature>
<organism evidence="11 12">
    <name type="scientific">Passalora fulva</name>
    <name type="common">Tomato leaf mold</name>
    <name type="synonym">Cladosporium fulvum</name>
    <dbReference type="NCBI Taxonomy" id="5499"/>
    <lineage>
        <taxon>Eukaryota</taxon>
        <taxon>Fungi</taxon>
        <taxon>Dikarya</taxon>
        <taxon>Ascomycota</taxon>
        <taxon>Pezizomycotina</taxon>
        <taxon>Dothideomycetes</taxon>
        <taxon>Dothideomycetidae</taxon>
        <taxon>Mycosphaerellales</taxon>
        <taxon>Mycosphaerellaceae</taxon>
        <taxon>Fulvia</taxon>
    </lineage>
</organism>
<feature type="domain" description="Pinin/SDK/MemA protein" evidence="10">
    <location>
        <begin position="115"/>
        <end position="229"/>
    </location>
</feature>
<evidence type="ECO:0000256" key="5">
    <source>
        <dbReference type="ARBA" id="ARBA00023163"/>
    </source>
</evidence>
<keyword evidence="3" id="KW-0507">mRNA processing</keyword>
<dbReference type="InterPro" id="IPR039853">
    <property type="entry name" value="Pinin"/>
</dbReference>
<evidence type="ECO:0000256" key="8">
    <source>
        <dbReference type="SAM" id="Coils"/>
    </source>
</evidence>
<accession>A0A9Q8LHG1</accession>
<dbReference type="KEGG" id="ffu:CLAFUR5_05999"/>
<evidence type="ECO:0000256" key="4">
    <source>
        <dbReference type="ARBA" id="ARBA00023015"/>
    </source>
</evidence>
<dbReference type="GO" id="GO:0006397">
    <property type="term" value="P:mRNA processing"/>
    <property type="evidence" value="ECO:0007669"/>
    <property type="project" value="UniProtKB-KW"/>
</dbReference>
<dbReference type="GO" id="GO:0071013">
    <property type="term" value="C:catalytic step 2 spliceosome"/>
    <property type="evidence" value="ECO:0007669"/>
    <property type="project" value="TreeGrafter"/>
</dbReference>
<feature type="compositionally biased region" description="Polar residues" evidence="9">
    <location>
        <begin position="280"/>
        <end position="290"/>
    </location>
</feature>
<keyword evidence="12" id="KW-1185">Reference proteome</keyword>
<dbReference type="AlphaFoldDB" id="A0A9Q8LHG1"/>
<evidence type="ECO:0000313" key="11">
    <source>
        <dbReference type="EMBL" id="UJO17455.1"/>
    </source>
</evidence>
<evidence type="ECO:0000256" key="6">
    <source>
        <dbReference type="ARBA" id="ARBA00023187"/>
    </source>
</evidence>
<keyword evidence="6" id="KW-0508">mRNA splicing</keyword>
<keyword evidence="7" id="KW-0539">Nucleus</keyword>
<dbReference type="Proteomes" id="UP000756132">
    <property type="component" value="Chromosome 5"/>
</dbReference>
<dbReference type="GeneID" id="71985877"/>
<evidence type="ECO:0000256" key="9">
    <source>
        <dbReference type="SAM" id="MobiDB-lite"/>
    </source>
</evidence>
<dbReference type="EMBL" id="CP090167">
    <property type="protein sequence ID" value="UJO17455.1"/>
    <property type="molecule type" value="Genomic_DNA"/>
</dbReference>
<feature type="coiled-coil region" evidence="8">
    <location>
        <begin position="136"/>
        <end position="181"/>
    </location>
</feature>
<dbReference type="InterPro" id="IPR006786">
    <property type="entry name" value="Pinin_SDK_MemA"/>
</dbReference>
<proteinExistence type="inferred from homology"/>
<keyword evidence="8" id="KW-0175">Coiled coil</keyword>
<sequence length="376" mass="43001">MRRSSSWSRDFHPGLHLLFQHDTPCIHRDMAEVMASAIVVPEEARDATPDTNGNSNGLKRRQSESDEQESKRQRTSPGKSSPAAPTTEEKQQPETSTSSKEQGARDVRKKKTVGDEKQRSKRLFGALLGNLNRPSDRNATKRAEIEQRRKAELQKQDDERLEDKQKRLEQLAKHRKTEQINFDEQNMHIRHKNLLSSANYLQTRAEPRLQYYKPWELLPDEEDRIEDHIRDAEKQIDKELDEWNIEKRRRLNEIEGRTEDDETQDRPSANGHDKAKGSEQADQPPNVDTNNENKNEAGDTGDSTKPAEVPESDLSPRESGQVQASDRKEEEKETSSKGATGPATAVANDEEKEEPKEDHDDDGDHVEEGDEDTVIY</sequence>
<dbReference type="RefSeq" id="XP_047761821.1">
    <property type="nucleotide sequence ID" value="XM_047905147.1"/>
</dbReference>
<name>A0A9Q8LHG1_PASFU</name>
<feature type="compositionally biased region" description="Basic and acidic residues" evidence="9">
    <location>
        <begin position="325"/>
        <end position="335"/>
    </location>
</feature>
<feature type="compositionally biased region" description="Basic and acidic residues" evidence="9">
    <location>
        <begin position="61"/>
        <end position="72"/>
    </location>
</feature>
<evidence type="ECO:0000256" key="3">
    <source>
        <dbReference type="ARBA" id="ARBA00022664"/>
    </source>
</evidence>